<sequence>MKSHKLLHQLKNKLTWLPILILAACQNNTVYHSYEPVSLDGWSKSDTLVYTLPNSIPAGNYEVEIGIRHQESYPYRDLWLEISHNTQDSLVYVTDTLQLFLADEAGNKTGDGPCGLYQCGLPYKASLPIRAEGSTRAFRIVHIMTDNPLTGISDVGIRLRRLESPMN</sequence>
<dbReference type="AlphaFoldDB" id="A0A4S2FUZ6"/>
<dbReference type="InterPro" id="IPR020018">
    <property type="entry name" value="Motility-assoc_lipoprot_GldH"/>
</dbReference>
<organism evidence="1 2">
    <name type="scientific">Phocaeicola sartorii</name>
    <dbReference type="NCBI Taxonomy" id="671267"/>
    <lineage>
        <taxon>Bacteria</taxon>
        <taxon>Pseudomonadati</taxon>
        <taxon>Bacteroidota</taxon>
        <taxon>Bacteroidia</taxon>
        <taxon>Bacteroidales</taxon>
        <taxon>Bacteroidaceae</taxon>
        <taxon>Phocaeicola</taxon>
    </lineage>
</organism>
<dbReference type="RefSeq" id="WP_025017872.1">
    <property type="nucleotide sequence ID" value="NZ_CAOOJZ010000001.1"/>
</dbReference>
<dbReference type="NCBIfam" id="TIGR03511">
    <property type="entry name" value="GldH_lipo"/>
    <property type="match status" value="1"/>
</dbReference>
<comment type="caution">
    <text evidence="1">The sequence shown here is derived from an EMBL/GenBank/DDBJ whole genome shotgun (WGS) entry which is preliminary data.</text>
</comment>
<proteinExistence type="predicted"/>
<dbReference type="EMBL" id="SRYJ01000002">
    <property type="protein sequence ID" value="TGY73155.1"/>
    <property type="molecule type" value="Genomic_DNA"/>
</dbReference>
<dbReference type="Pfam" id="PF14109">
    <property type="entry name" value="GldH_lipo"/>
    <property type="match status" value="1"/>
</dbReference>
<dbReference type="Proteomes" id="UP000310760">
    <property type="component" value="Unassembled WGS sequence"/>
</dbReference>
<keyword evidence="1" id="KW-0449">Lipoprotein</keyword>
<protein>
    <submittedName>
        <fullName evidence="1">Gliding motility lipoprotein GldH</fullName>
    </submittedName>
</protein>
<name>A0A4S2FUZ6_9BACT</name>
<evidence type="ECO:0000313" key="1">
    <source>
        <dbReference type="EMBL" id="TGY73155.1"/>
    </source>
</evidence>
<reference evidence="1 2" key="1">
    <citation type="submission" date="2019-04" db="EMBL/GenBank/DDBJ databases">
        <title>Microbes associate with the intestines of laboratory mice.</title>
        <authorList>
            <person name="Navarre W."/>
            <person name="Wong E."/>
            <person name="Huang K."/>
            <person name="Tropini C."/>
            <person name="Ng K."/>
            <person name="Yu B."/>
        </authorList>
    </citation>
    <scope>NUCLEOTIDE SEQUENCE [LARGE SCALE GENOMIC DNA]</scope>
    <source>
        <strain evidence="1 2">NM22_B1</strain>
    </source>
</reference>
<evidence type="ECO:0000313" key="2">
    <source>
        <dbReference type="Proteomes" id="UP000310760"/>
    </source>
</evidence>
<gene>
    <name evidence="1" type="primary">gldH</name>
    <name evidence="1" type="ORF">E5339_01035</name>
</gene>
<accession>A0A4S2FUZ6</accession>
<dbReference type="PROSITE" id="PS51257">
    <property type="entry name" value="PROKAR_LIPOPROTEIN"/>
    <property type="match status" value="1"/>
</dbReference>